<dbReference type="Proteomes" id="UP000321523">
    <property type="component" value="Unassembled WGS sequence"/>
</dbReference>
<dbReference type="Gene3D" id="2.40.50.180">
    <property type="entry name" value="CheA-289, Domain 4"/>
    <property type="match status" value="3"/>
</dbReference>
<dbReference type="GO" id="GO:0007165">
    <property type="term" value="P:signal transduction"/>
    <property type="evidence" value="ECO:0007669"/>
    <property type="project" value="InterPro"/>
</dbReference>
<feature type="domain" description="CheW-like" evidence="2">
    <location>
        <begin position="363"/>
        <end position="501"/>
    </location>
</feature>
<comment type="caution">
    <text evidence="3">The sequence shown here is derived from an EMBL/GenBank/DDBJ whole genome shotgun (WGS) entry which is preliminary data.</text>
</comment>
<dbReference type="RefSeq" id="WP_044426606.1">
    <property type="nucleotide sequence ID" value="NZ_BJYZ01000007.1"/>
</dbReference>
<dbReference type="Pfam" id="PF01584">
    <property type="entry name" value="CheW"/>
    <property type="match status" value="3"/>
</dbReference>
<dbReference type="PANTHER" id="PTHR22617:SF23">
    <property type="entry name" value="CHEMOTAXIS PROTEIN CHEW"/>
    <property type="match status" value="1"/>
</dbReference>
<keyword evidence="4" id="KW-1185">Reference proteome</keyword>
<dbReference type="SMART" id="SM00260">
    <property type="entry name" value="CheW"/>
    <property type="match status" value="3"/>
</dbReference>
<reference evidence="3 4" key="1">
    <citation type="submission" date="2019-07" db="EMBL/GenBank/DDBJ databases">
        <title>Whole genome shotgun sequence of Skermanella aerolata NBRC 106429.</title>
        <authorList>
            <person name="Hosoyama A."/>
            <person name="Uohara A."/>
            <person name="Ohji S."/>
            <person name="Ichikawa N."/>
        </authorList>
    </citation>
    <scope>NUCLEOTIDE SEQUENCE [LARGE SCALE GENOMIC DNA]</scope>
    <source>
        <strain evidence="3 4">NBRC 106429</strain>
    </source>
</reference>
<evidence type="ECO:0000256" key="1">
    <source>
        <dbReference type="SAM" id="MobiDB-lite"/>
    </source>
</evidence>
<sequence length="519" mass="53752">MAAASTVPAAAGGPAAPAGLSQHLVFRIGDVSAALPVVDIVEVVRRPEVLPVPLSPPAVEGLMNLRGTVTVLIDMRRALGQPEAAAGEGVRVVVLGGGRRIGLQVDRIAGMIGSAPGETGEEAGEAAVSLLDLDRVLPRIAAGAARPAHLSAGAQRTGQGAGQAAVPVRADLAAAETRTLVTFEADGEEYAIPVSAVREIVRRQAGVARMPHADGHNLGVMTLRGRLLPLVDLRSLLGLGASVAGRREDAAGRIIVLAFGGLEVGLVVDRAREILRVPNDRIDPVPALFRQDSGEIEAICRLDQGRRLISILDPDRLFRTEAVRRTLAGGAGPGTEPNGEQSGVADMPDPDAVQRSAQTTTATTTFVIFRLGSVEYGLPSSCVEQVVAVPEQLTAVPKAPAFIEGVINHRGAVLPVIDQRRRFAMTGTARSRHIVVAALGAARAGVMVDAVTGVLKIPEEAIEPAPDLSAEQIALISRVATLDGRMILLLDPAHLLARGEAAEIAALDDTAASGDIPAP</sequence>
<feature type="region of interest" description="Disordered" evidence="1">
    <location>
        <begin position="327"/>
        <end position="357"/>
    </location>
</feature>
<protein>
    <submittedName>
        <fullName evidence="3">Chemotaxis protein CheW</fullName>
    </submittedName>
</protein>
<dbReference type="OrthoDB" id="3291462at2"/>
<dbReference type="PANTHER" id="PTHR22617">
    <property type="entry name" value="CHEMOTAXIS SENSOR HISTIDINE KINASE-RELATED"/>
    <property type="match status" value="1"/>
</dbReference>
<dbReference type="SUPFAM" id="SSF50341">
    <property type="entry name" value="CheW-like"/>
    <property type="match status" value="3"/>
</dbReference>
<feature type="domain" description="CheW-like" evidence="2">
    <location>
        <begin position="20"/>
        <end position="177"/>
    </location>
</feature>
<evidence type="ECO:0000313" key="4">
    <source>
        <dbReference type="Proteomes" id="UP000321523"/>
    </source>
</evidence>
<name>A0A512DML3_9PROT</name>
<feature type="domain" description="CheW-like" evidence="2">
    <location>
        <begin position="177"/>
        <end position="323"/>
    </location>
</feature>
<dbReference type="AlphaFoldDB" id="A0A512DML3"/>
<dbReference type="InterPro" id="IPR002545">
    <property type="entry name" value="CheW-lke_dom"/>
</dbReference>
<dbReference type="InterPro" id="IPR039315">
    <property type="entry name" value="CheW"/>
</dbReference>
<dbReference type="InterPro" id="IPR036061">
    <property type="entry name" value="CheW-like_dom_sf"/>
</dbReference>
<dbReference type="GO" id="GO:0005829">
    <property type="term" value="C:cytosol"/>
    <property type="evidence" value="ECO:0007669"/>
    <property type="project" value="TreeGrafter"/>
</dbReference>
<accession>A0A512DML3</accession>
<dbReference type="Gene3D" id="2.30.30.40">
    <property type="entry name" value="SH3 Domains"/>
    <property type="match status" value="2"/>
</dbReference>
<organism evidence="3 4">
    <name type="scientific">Skermanella aerolata</name>
    <dbReference type="NCBI Taxonomy" id="393310"/>
    <lineage>
        <taxon>Bacteria</taxon>
        <taxon>Pseudomonadati</taxon>
        <taxon>Pseudomonadota</taxon>
        <taxon>Alphaproteobacteria</taxon>
        <taxon>Rhodospirillales</taxon>
        <taxon>Azospirillaceae</taxon>
        <taxon>Skermanella</taxon>
    </lineage>
</organism>
<dbReference type="GO" id="GO:0006935">
    <property type="term" value="P:chemotaxis"/>
    <property type="evidence" value="ECO:0007669"/>
    <property type="project" value="InterPro"/>
</dbReference>
<gene>
    <name evidence="3" type="ORF">SAE02_18590</name>
</gene>
<dbReference type="EMBL" id="BJYZ01000007">
    <property type="protein sequence ID" value="GEO37711.1"/>
    <property type="molecule type" value="Genomic_DNA"/>
</dbReference>
<proteinExistence type="predicted"/>
<evidence type="ECO:0000313" key="3">
    <source>
        <dbReference type="EMBL" id="GEO37711.1"/>
    </source>
</evidence>
<evidence type="ECO:0000259" key="2">
    <source>
        <dbReference type="PROSITE" id="PS50851"/>
    </source>
</evidence>
<dbReference type="PROSITE" id="PS50851">
    <property type="entry name" value="CHEW"/>
    <property type="match status" value="3"/>
</dbReference>